<feature type="region of interest" description="Disordered" evidence="3">
    <location>
        <begin position="233"/>
        <end position="257"/>
    </location>
</feature>
<dbReference type="PANTHER" id="PTHR30055:SF233">
    <property type="entry name" value="REGULATORY PROTEIN TETR"/>
    <property type="match status" value="1"/>
</dbReference>
<evidence type="ECO:0000313" key="6">
    <source>
        <dbReference type="Proteomes" id="UP000277294"/>
    </source>
</evidence>
<name>A0A3P4B570_9BURK</name>
<dbReference type="SUPFAM" id="SSF48498">
    <property type="entry name" value="Tetracyclin repressor-like, C-terminal domain"/>
    <property type="match status" value="1"/>
</dbReference>
<evidence type="ECO:0000259" key="4">
    <source>
        <dbReference type="PROSITE" id="PS50977"/>
    </source>
</evidence>
<dbReference type="InterPro" id="IPR050109">
    <property type="entry name" value="HTH-type_TetR-like_transc_reg"/>
</dbReference>
<dbReference type="OrthoDB" id="2356263at2"/>
<accession>A0A3P4B570</accession>
<evidence type="ECO:0000256" key="2">
    <source>
        <dbReference type="PROSITE-ProRule" id="PRU00335"/>
    </source>
</evidence>
<dbReference type="SUPFAM" id="SSF46689">
    <property type="entry name" value="Homeodomain-like"/>
    <property type="match status" value="1"/>
</dbReference>
<dbReference type="InterPro" id="IPR009057">
    <property type="entry name" value="Homeodomain-like_sf"/>
</dbReference>
<feature type="DNA-binding region" description="H-T-H motif" evidence="2">
    <location>
        <begin position="49"/>
        <end position="68"/>
    </location>
</feature>
<sequence>MMPASSSSPAYEMLPGSSLFPPARSAQARHALIVAGIAEFSERGVDGASARRIAERAGQNVAAIAYYFGNKEGLYRAIATYAVEVVTRRTGPLLDEIEAYLAGGKNSPARCLDYLLRMLSSTLSGNDELVALTQLIVREQTHPTDAFEILFRGALERPHRVGTALVAAYAGGKADDPSFVIHYHLILSSMLGLRVARQTLLRRTEWTDIGDVERRQIAEILTEHVTATLRSLRSRKTRAAAAKRTRTARNGSRAKHP</sequence>
<dbReference type="EMBL" id="UWPJ01000024">
    <property type="protein sequence ID" value="VCU71051.1"/>
    <property type="molecule type" value="Genomic_DNA"/>
</dbReference>
<keyword evidence="1 2" id="KW-0238">DNA-binding</keyword>
<keyword evidence="6" id="KW-1185">Reference proteome</keyword>
<dbReference type="Pfam" id="PF09209">
    <property type="entry name" value="CecR_C"/>
    <property type="match status" value="1"/>
</dbReference>
<dbReference type="InterPro" id="IPR015292">
    <property type="entry name" value="Tscrpt_reg_YbiH_C"/>
</dbReference>
<protein>
    <submittedName>
        <fullName evidence="5">Putative DNA-binding transcriptional regulator</fullName>
    </submittedName>
</protein>
<dbReference type="Proteomes" id="UP000277294">
    <property type="component" value="Unassembled WGS sequence"/>
</dbReference>
<dbReference type="PROSITE" id="PS50977">
    <property type="entry name" value="HTH_TETR_2"/>
    <property type="match status" value="1"/>
</dbReference>
<dbReference type="GO" id="GO:0003700">
    <property type="term" value="F:DNA-binding transcription factor activity"/>
    <property type="evidence" value="ECO:0007669"/>
    <property type="project" value="TreeGrafter"/>
</dbReference>
<evidence type="ECO:0000256" key="1">
    <source>
        <dbReference type="ARBA" id="ARBA00023125"/>
    </source>
</evidence>
<proteinExistence type="predicted"/>
<dbReference type="Gene3D" id="1.10.10.60">
    <property type="entry name" value="Homeodomain-like"/>
    <property type="match status" value="1"/>
</dbReference>
<reference evidence="5 6" key="1">
    <citation type="submission" date="2018-10" db="EMBL/GenBank/DDBJ databases">
        <authorList>
            <person name="Criscuolo A."/>
        </authorList>
    </citation>
    <scope>NUCLEOTIDE SEQUENCE [LARGE SCALE GENOMIC DNA]</scope>
    <source>
        <strain evidence="5">DnA1</strain>
    </source>
</reference>
<dbReference type="GO" id="GO:0000976">
    <property type="term" value="F:transcription cis-regulatory region binding"/>
    <property type="evidence" value="ECO:0007669"/>
    <property type="project" value="TreeGrafter"/>
</dbReference>
<organism evidence="5 6">
    <name type="scientific">Pigmentiphaga humi</name>
    <dbReference type="NCBI Taxonomy" id="2478468"/>
    <lineage>
        <taxon>Bacteria</taxon>
        <taxon>Pseudomonadati</taxon>
        <taxon>Pseudomonadota</taxon>
        <taxon>Betaproteobacteria</taxon>
        <taxon>Burkholderiales</taxon>
        <taxon>Alcaligenaceae</taxon>
        <taxon>Pigmentiphaga</taxon>
    </lineage>
</organism>
<dbReference type="InterPro" id="IPR001647">
    <property type="entry name" value="HTH_TetR"/>
</dbReference>
<dbReference type="Pfam" id="PF00440">
    <property type="entry name" value="TetR_N"/>
    <property type="match status" value="1"/>
</dbReference>
<dbReference type="RefSeq" id="WP_124080515.1">
    <property type="nucleotide sequence ID" value="NZ_UWPJ01000024.1"/>
</dbReference>
<dbReference type="AlphaFoldDB" id="A0A3P4B570"/>
<dbReference type="Gene3D" id="1.10.357.10">
    <property type="entry name" value="Tetracycline Repressor, domain 2"/>
    <property type="match status" value="1"/>
</dbReference>
<evidence type="ECO:0000313" key="5">
    <source>
        <dbReference type="EMBL" id="VCU71051.1"/>
    </source>
</evidence>
<evidence type="ECO:0000256" key="3">
    <source>
        <dbReference type="SAM" id="MobiDB-lite"/>
    </source>
</evidence>
<gene>
    <name evidence="5" type="ORF">PIGHUM_03131</name>
</gene>
<feature type="domain" description="HTH tetR-type" evidence="4">
    <location>
        <begin position="26"/>
        <end position="86"/>
    </location>
</feature>
<dbReference type="InterPro" id="IPR036271">
    <property type="entry name" value="Tet_transcr_reg_TetR-rel_C_sf"/>
</dbReference>
<dbReference type="PANTHER" id="PTHR30055">
    <property type="entry name" value="HTH-TYPE TRANSCRIPTIONAL REGULATOR RUTR"/>
    <property type="match status" value="1"/>
</dbReference>